<dbReference type="Proteomes" id="UP000275012">
    <property type="component" value="Unassembled WGS sequence"/>
</dbReference>
<protein>
    <submittedName>
        <fullName evidence="3">N-acetyltransferase</fullName>
    </submittedName>
</protein>
<proteinExistence type="predicted"/>
<feature type="domain" description="N-acetyltransferase" evidence="2">
    <location>
        <begin position="7"/>
        <end position="146"/>
    </location>
</feature>
<dbReference type="RefSeq" id="WP_122100241.1">
    <property type="nucleotide sequence ID" value="NZ_RFLY01000001.1"/>
</dbReference>
<sequence>MISLENCEFLQLRSSDDEAAFFALMGRFFASATVRRECGGYPLNDGPRYRWFIVKDKHQARVLGFISVERQPDVIRIRECYVRSEARGHGLFRVLRQQVLDYIDDLELGCTMRVPEGCAAYLTPYGFQVRSARGRWVSLVRSTHATSRETGGTGQKPVPGTGLPAVETANRSHQPNTPAFA</sequence>
<dbReference type="Gene3D" id="3.40.630.30">
    <property type="match status" value="1"/>
</dbReference>
<dbReference type="InterPro" id="IPR000182">
    <property type="entry name" value="GNAT_dom"/>
</dbReference>
<dbReference type="Pfam" id="PF00583">
    <property type="entry name" value="Acetyltransf_1"/>
    <property type="match status" value="1"/>
</dbReference>
<dbReference type="GO" id="GO:0016747">
    <property type="term" value="F:acyltransferase activity, transferring groups other than amino-acyl groups"/>
    <property type="evidence" value="ECO:0007669"/>
    <property type="project" value="InterPro"/>
</dbReference>
<keyword evidence="3" id="KW-0808">Transferase</keyword>
<dbReference type="PROSITE" id="PS51186">
    <property type="entry name" value="GNAT"/>
    <property type="match status" value="1"/>
</dbReference>
<dbReference type="AlphaFoldDB" id="A0A3M2I3F4"/>
<evidence type="ECO:0000256" key="1">
    <source>
        <dbReference type="SAM" id="MobiDB-lite"/>
    </source>
</evidence>
<evidence type="ECO:0000313" key="4">
    <source>
        <dbReference type="Proteomes" id="UP000275012"/>
    </source>
</evidence>
<feature type="compositionally biased region" description="Polar residues" evidence="1">
    <location>
        <begin position="169"/>
        <end position="181"/>
    </location>
</feature>
<dbReference type="SUPFAM" id="SSF55729">
    <property type="entry name" value="Acyl-CoA N-acyltransferases (Nat)"/>
    <property type="match status" value="1"/>
</dbReference>
<dbReference type="EMBL" id="RFLY01000001">
    <property type="protein sequence ID" value="RMH94855.1"/>
    <property type="molecule type" value="Genomic_DNA"/>
</dbReference>
<feature type="region of interest" description="Disordered" evidence="1">
    <location>
        <begin position="143"/>
        <end position="181"/>
    </location>
</feature>
<name>A0A3M2I3F4_9GAMM</name>
<reference evidence="3 4" key="1">
    <citation type="submission" date="2018-10" db="EMBL/GenBank/DDBJ databases">
        <title>Proposal of Lysobacter pythonis sp. nov. isolated from royal pythons (Python regius).</title>
        <authorList>
            <person name="Hans-Juergen B."/>
            <person name="Huptas C."/>
            <person name="Sandra B."/>
            <person name="Igor L."/>
            <person name="Joachim S."/>
            <person name="Siegfried S."/>
            <person name="Mareike W."/>
            <person name="Peter K."/>
        </authorList>
    </citation>
    <scope>NUCLEOTIDE SEQUENCE [LARGE SCALE GENOMIC DNA]</scope>
    <source>
        <strain evidence="3 4">4284/11</strain>
    </source>
</reference>
<organism evidence="3 4">
    <name type="scientific">Solilutibacter pythonis</name>
    <dbReference type="NCBI Taxonomy" id="2483112"/>
    <lineage>
        <taxon>Bacteria</taxon>
        <taxon>Pseudomonadati</taxon>
        <taxon>Pseudomonadota</taxon>
        <taxon>Gammaproteobacteria</taxon>
        <taxon>Lysobacterales</taxon>
        <taxon>Lysobacteraceae</taxon>
        <taxon>Solilutibacter</taxon>
    </lineage>
</organism>
<gene>
    <name evidence="3" type="ORF">EBB59_00750</name>
</gene>
<dbReference type="InterPro" id="IPR016181">
    <property type="entry name" value="Acyl_CoA_acyltransferase"/>
</dbReference>
<accession>A0A3M2I3F4</accession>
<evidence type="ECO:0000259" key="2">
    <source>
        <dbReference type="PROSITE" id="PS51186"/>
    </source>
</evidence>
<comment type="caution">
    <text evidence="3">The sequence shown here is derived from an EMBL/GenBank/DDBJ whole genome shotgun (WGS) entry which is preliminary data.</text>
</comment>
<keyword evidence="4" id="KW-1185">Reference proteome</keyword>
<evidence type="ECO:0000313" key="3">
    <source>
        <dbReference type="EMBL" id="RMH94855.1"/>
    </source>
</evidence>